<sequence length="291" mass="30335">MCGVEPNSAEAVAELQRACRLVAGVPVPEPVPVVGTGSTAWVPASRAAETVDLVGERIRAGRTGHGTVLATAMAHAQGLSYAVAGPSVAGALAAEVAVDIDPERLWLGFGRGGFCERVAAEPWQLASARPGEFEDRVAEQIVGVLEPAFENVHRVSRIGRRVIWSALPDSVAAVALTASLAGAGGGGASPAGDLCGAWRAAAALIDAVAARVPAMSARPRPVTFTFGDGETSGTWMVRGGCCFMYRLGASTGYCVTCPVLDEDGRRQRLREWAGESSLWRRGTSQRGDVRR</sequence>
<dbReference type="GO" id="GO:0051537">
    <property type="term" value="F:2 iron, 2 sulfur cluster binding"/>
    <property type="evidence" value="ECO:0007669"/>
    <property type="project" value="InterPro"/>
</dbReference>
<dbReference type="Proteomes" id="UP000243528">
    <property type="component" value="Unassembled WGS sequence"/>
</dbReference>
<proteinExistence type="predicted"/>
<accession>A0A2P8DWB0</accession>
<comment type="caution">
    <text evidence="1">The sequence shown here is derived from an EMBL/GenBank/DDBJ whole genome shotgun (WGS) entry which is preliminary data.</text>
</comment>
<gene>
    <name evidence="1" type="ORF">CLV30_1138</name>
</gene>
<evidence type="ECO:0000313" key="1">
    <source>
        <dbReference type="EMBL" id="PSL01520.1"/>
    </source>
</evidence>
<protein>
    <recommendedName>
        <fullName evidence="3">FhuF-like iron-sulfur protein</fullName>
    </recommendedName>
</protein>
<reference evidence="1 2" key="1">
    <citation type="submission" date="2018-03" db="EMBL/GenBank/DDBJ databases">
        <title>Genomic Encyclopedia of Archaeal and Bacterial Type Strains, Phase II (KMG-II): from individual species to whole genera.</title>
        <authorList>
            <person name="Goeker M."/>
        </authorList>
    </citation>
    <scope>NUCLEOTIDE SEQUENCE [LARGE SCALE GENOMIC DNA]</scope>
    <source>
        <strain evidence="1 2">DSM 45211</strain>
    </source>
</reference>
<keyword evidence="2" id="KW-1185">Reference proteome</keyword>
<name>A0A2P8DWB0_9ACTN</name>
<dbReference type="AlphaFoldDB" id="A0A2P8DWB0"/>
<evidence type="ECO:0000313" key="2">
    <source>
        <dbReference type="Proteomes" id="UP000243528"/>
    </source>
</evidence>
<dbReference type="EMBL" id="PYGE01000013">
    <property type="protein sequence ID" value="PSL01520.1"/>
    <property type="molecule type" value="Genomic_DNA"/>
</dbReference>
<organism evidence="1 2">
    <name type="scientific">Haloactinopolyspora alba</name>
    <dbReference type="NCBI Taxonomy" id="648780"/>
    <lineage>
        <taxon>Bacteria</taxon>
        <taxon>Bacillati</taxon>
        <taxon>Actinomycetota</taxon>
        <taxon>Actinomycetes</taxon>
        <taxon>Jiangellales</taxon>
        <taxon>Jiangellaceae</taxon>
        <taxon>Haloactinopolyspora</taxon>
    </lineage>
</organism>
<evidence type="ECO:0008006" key="3">
    <source>
        <dbReference type="Google" id="ProtNLM"/>
    </source>
</evidence>